<feature type="compositionally biased region" description="Polar residues" evidence="1">
    <location>
        <begin position="384"/>
        <end position="404"/>
    </location>
</feature>
<dbReference type="EMBL" id="CABFJX010000418">
    <property type="protein sequence ID" value="VTT83150.1"/>
    <property type="molecule type" value="Genomic_DNA"/>
</dbReference>
<organism evidence="2 3">
    <name type="scientific">Fusarium fujikuroi</name>
    <name type="common">Bakanae and foot rot disease fungus</name>
    <name type="synonym">Gibberella fujikuroi</name>
    <dbReference type="NCBI Taxonomy" id="5127"/>
    <lineage>
        <taxon>Eukaryota</taxon>
        <taxon>Fungi</taxon>
        <taxon>Dikarya</taxon>
        <taxon>Ascomycota</taxon>
        <taxon>Pezizomycotina</taxon>
        <taxon>Sordariomycetes</taxon>
        <taxon>Hypocreomycetidae</taxon>
        <taxon>Hypocreales</taxon>
        <taxon>Nectriaceae</taxon>
        <taxon>Fusarium</taxon>
        <taxon>Fusarium fujikuroi species complex</taxon>
    </lineage>
</organism>
<protein>
    <submittedName>
        <fullName evidence="2">Uncharacterized protein</fullName>
    </submittedName>
</protein>
<dbReference type="Proteomes" id="UP000760494">
    <property type="component" value="Unassembled WGS sequence"/>
</dbReference>
<feature type="region of interest" description="Disordered" evidence="1">
    <location>
        <begin position="165"/>
        <end position="284"/>
    </location>
</feature>
<evidence type="ECO:0000313" key="3">
    <source>
        <dbReference type="Proteomes" id="UP000760494"/>
    </source>
</evidence>
<feature type="region of interest" description="Disordered" evidence="1">
    <location>
        <begin position="697"/>
        <end position="757"/>
    </location>
</feature>
<feature type="compositionally biased region" description="Low complexity" evidence="1">
    <location>
        <begin position="643"/>
        <end position="656"/>
    </location>
</feature>
<sequence>MAEQLQSTPATDIAPGPHSARVAPIQKLIQQWTPLLHPTRSPKEKYQERHKEAQAHFEAAAASACVQSDAARLDALQSCINQLKDLQAEREANKDDEESKYQELYWEQQEALILGLLDTVGPELGDKVCSKWRQRTQLPVNSSAQSNALAGSSSEVATNTSYFTPNASPVMQSFRLPNPRPRSSSEVATNTSYFTPNTSPIMQSFRLPNPRPQSESVPILPTAETSLNQETHTISRPSNETQQSAKAQQKRPANPTQGSLPRPQKRPRSNAPQPQGPLTGDRAIDFDDVYRDGNAATKYIITEHKGFWYILECKKHKPHFMSNNPIHGARRHLTAGTHGNLNVKHDETFRLLGTRVLNCDADKAKLNNLAAQRPTYAQYGRPLSSVSAGSAHSNEGPQTRSTQFIPGVDPQPGEVYTTFWKKTKRFFAILVLPWGSFRQFGWDMNLMDNTELLKKKIPTCYDYDPITGTAEWTEHYRPGGKYHHRRKYPVMYIDAPVFPWDCAIGWVAVNEFRAYDPNDEGIAHKDKVDEFILRMKDRDRLRNGEEDSGEAGKLSEKAKDAWLIVYMAEHQDVDLATDNISDEQQGTEVEQPPLGSCMRLAIEIPDDDSDTEEGSGTMPQYDDWPEKETRVKTKPTNPEAPAQPSDDATAQTTTTSVGPETTNQWNVLDHTATAPNLHPALDANGVLHLIAPNTPTVDNPGIPSTSAHLRPTGQMYDHSQSPCTSGPPSREHHNAPSPQAPEAVMAPGDPPAANGQAPLASMIGHAGFENSAPLNLYSYLAPGYTTSTTTTNIAGSSEAPWMTHAQAAAEGARDREIDIRNNAARRSNWRHPLVTDDTD</sequence>
<feature type="compositionally biased region" description="Polar residues" evidence="1">
    <location>
        <begin position="223"/>
        <end position="247"/>
    </location>
</feature>
<accession>A0A9Q9S271</accession>
<reference evidence="2" key="1">
    <citation type="submission" date="2019-05" db="EMBL/GenBank/DDBJ databases">
        <authorList>
            <person name="Piombo E."/>
        </authorList>
    </citation>
    <scope>NUCLEOTIDE SEQUENCE</scope>
    <source>
        <strain evidence="2">C2S</strain>
    </source>
</reference>
<feature type="compositionally biased region" description="Polar residues" evidence="1">
    <location>
        <begin position="697"/>
        <end position="707"/>
    </location>
</feature>
<evidence type="ECO:0000313" key="2">
    <source>
        <dbReference type="EMBL" id="VTT83150.1"/>
    </source>
</evidence>
<feature type="compositionally biased region" description="Polar residues" evidence="1">
    <location>
        <begin position="717"/>
        <end position="727"/>
    </location>
</feature>
<feature type="region of interest" description="Disordered" evidence="1">
    <location>
        <begin position="606"/>
        <end position="662"/>
    </location>
</feature>
<feature type="compositionally biased region" description="Polar residues" evidence="1">
    <location>
        <begin position="181"/>
        <end position="202"/>
    </location>
</feature>
<evidence type="ECO:0000256" key="1">
    <source>
        <dbReference type="SAM" id="MobiDB-lite"/>
    </source>
</evidence>
<feature type="region of interest" description="Disordered" evidence="1">
    <location>
        <begin position="383"/>
        <end position="407"/>
    </location>
</feature>
<name>A0A9Q9S271_FUSFU</name>
<gene>
    <name evidence="2" type="ORF">C2S_2898</name>
</gene>
<dbReference type="AlphaFoldDB" id="A0A9Q9S271"/>
<proteinExistence type="predicted"/>
<comment type="caution">
    <text evidence="2">The sequence shown here is derived from an EMBL/GenBank/DDBJ whole genome shotgun (WGS) entry which is preliminary data.</text>
</comment>